<reference evidence="2 3" key="1">
    <citation type="submission" date="2017-08" db="EMBL/GenBank/DDBJ databases">
        <title>Harnessing the power of phylogenomics to disentangle the directionality and signatures of interkingdom host jumping in the parasitic fungal genus Tolypocladium.</title>
        <authorList>
            <person name="Quandt C.A."/>
            <person name="Patterson W."/>
            <person name="Spatafora J.W."/>
        </authorList>
    </citation>
    <scope>NUCLEOTIDE SEQUENCE [LARGE SCALE GENOMIC DNA]</scope>
    <source>
        <strain evidence="2 3">CBS 113982</strain>
    </source>
</reference>
<protein>
    <submittedName>
        <fullName evidence="2">SWI/SNF and RSC complexes subunit ssr2</fullName>
    </submittedName>
</protein>
<sequence>LGLRAPVVVAPNFCKRGLPSQQGGSSHRDASHRLFKGTLIDSGVLHRARAVALGRRNGTVVMEDSATYGSPDNGASPNGNPILAQPPLQPDTGAAGDGQGNVPPRRPVSQLAVC</sequence>
<evidence type="ECO:0000313" key="3">
    <source>
        <dbReference type="Proteomes" id="UP000236621"/>
    </source>
</evidence>
<dbReference type="Proteomes" id="UP000236621">
    <property type="component" value="Unassembled WGS sequence"/>
</dbReference>
<organism evidence="2 3">
    <name type="scientific">Tolypocladium capitatum</name>
    <dbReference type="NCBI Taxonomy" id="45235"/>
    <lineage>
        <taxon>Eukaryota</taxon>
        <taxon>Fungi</taxon>
        <taxon>Dikarya</taxon>
        <taxon>Ascomycota</taxon>
        <taxon>Pezizomycotina</taxon>
        <taxon>Sordariomycetes</taxon>
        <taxon>Hypocreomycetidae</taxon>
        <taxon>Hypocreales</taxon>
        <taxon>Ophiocordycipitaceae</taxon>
        <taxon>Tolypocladium</taxon>
    </lineage>
</organism>
<dbReference type="AlphaFoldDB" id="A0A2K3Q7D4"/>
<evidence type="ECO:0000313" key="2">
    <source>
        <dbReference type="EMBL" id="PNY23429.1"/>
    </source>
</evidence>
<name>A0A2K3Q7D4_9HYPO</name>
<comment type="caution">
    <text evidence="2">The sequence shown here is derived from an EMBL/GenBank/DDBJ whole genome shotgun (WGS) entry which is preliminary data.</text>
</comment>
<feature type="compositionally biased region" description="Polar residues" evidence="1">
    <location>
        <begin position="67"/>
        <end position="79"/>
    </location>
</feature>
<proteinExistence type="predicted"/>
<dbReference type="STRING" id="45235.A0A2K3Q7D4"/>
<evidence type="ECO:0000256" key="1">
    <source>
        <dbReference type="SAM" id="MobiDB-lite"/>
    </source>
</evidence>
<accession>A0A2K3Q7D4</accession>
<dbReference type="OrthoDB" id="10544205at2759"/>
<feature type="non-terminal residue" evidence="2">
    <location>
        <position position="1"/>
    </location>
</feature>
<gene>
    <name evidence="2" type="ORF">TCAP_06626</name>
</gene>
<dbReference type="EMBL" id="NRSZ01001098">
    <property type="protein sequence ID" value="PNY23429.1"/>
    <property type="molecule type" value="Genomic_DNA"/>
</dbReference>
<feature type="region of interest" description="Disordered" evidence="1">
    <location>
        <begin position="63"/>
        <end position="114"/>
    </location>
</feature>
<keyword evidence="3" id="KW-1185">Reference proteome</keyword>